<gene>
    <name evidence="1" type="ORF">FRX97_00005</name>
</gene>
<organism evidence="1 2">
    <name type="scientific">Luteibaculum oceani</name>
    <dbReference type="NCBI Taxonomy" id="1294296"/>
    <lineage>
        <taxon>Bacteria</taxon>
        <taxon>Pseudomonadati</taxon>
        <taxon>Bacteroidota</taxon>
        <taxon>Flavobacteriia</taxon>
        <taxon>Flavobacteriales</taxon>
        <taxon>Luteibaculaceae</taxon>
        <taxon>Luteibaculum</taxon>
    </lineage>
</organism>
<dbReference type="AlphaFoldDB" id="A0A5C6VJH0"/>
<dbReference type="Proteomes" id="UP000321168">
    <property type="component" value="Unassembled WGS sequence"/>
</dbReference>
<reference evidence="1 2" key="1">
    <citation type="submission" date="2019-08" db="EMBL/GenBank/DDBJ databases">
        <title>Genome of Luteibaculum oceani JCM 18817.</title>
        <authorList>
            <person name="Bowman J.P."/>
        </authorList>
    </citation>
    <scope>NUCLEOTIDE SEQUENCE [LARGE SCALE GENOMIC DNA]</scope>
    <source>
        <strain evidence="1 2">JCM 18817</strain>
    </source>
</reference>
<dbReference type="RefSeq" id="WP_147012085.1">
    <property type="nucleotide sequence ID" value="NZ_VORB01000001.1"/>
</dbReference>
<comment type="caution">
    <text evidence="1">The sequence shown here is derived from an EMBL/GenBank/DDBJ whole genome shotgun (WGS) entry which is preliminary data.</text>
</comment>
<protein>
    <submittedName>
        <fullName evidence="1">Uncharacterized protein</fullName>
    </submittedName>
</protein>
<dbReference type="OrthoDB" id="6092898at2"/>
<evidence type="ECO:0000313" key="1">
    <source>
        <dbReference type="EMBL" id="TXC85040.1"/>
    </source>
</evidence>
<keyword evidence="2" id="KW-1185">Reference proteome</keyword>
<name>A0A5C6VJH0_9FLAO</name>
<dbReference type="Gene3D" id="3.40.1350.10">
    <property type="match status" value="1"/>
</dbReference>
<dbReference type="EMBL" id="VORB01000001">
    <property type="protein sequence ID" value="TXC85040.1"/>
    <property type="molecule type" value="Genomic_DNA"/>
</dbReference>
<dbReference type="GO" id="GO:0003676">
    <property type="term" value="F:nucleic acid binding"/>
    <property type="evidence" value="ECO:0007669"/>
    <property type="project" value="InterPro"/>
</dbReference>
<dbReference type="InterPro" id="IPR011335">
    <property type="entry name" value="Restrct_endonuc-II-like"/>
</dbReference>
<accession>A0A5C6VJH0</accession>
<dbReference type="InterPro" id="IPR011856">
    <property type="entry name" value="tRNA_endonuc-like_dom_sf"/>
</dbReference>
<proteinExistence type="predicted"/>
<sequence length="568" mass="66013">MDSRNIARIFNLVQNEFADCIKAEFVHTTSQLDILIDILIKDGNSILKRDWLNKLYEKELDSLRQKTKELNKELISEKPTLDVSRIRDYKIYKSCVHEAYFNDDENNRDAKITDDELSILVTLTKALNLSQEEVKLINYLIIPPIKSDIDEVINFLKNIGVIFYSKKINTVYVADEMVMLLRRIRKKDVADKYFKRVLRLLKDSQINQLCRNHNISYRDIDTETKIKQLIKEGISFSDVLFDEMYKPGTTLTEKKKVLNELWTDKLKFEGSLKGSTLEEKVENLISHFNELEKDEKVGISIEGYERLITDLKSFSTSFDRDIRAAFEIEDRIEIESDFLLDLNIKPRDLLDNLSKEDLKRFAEGANIKSRGDIALNILEAYTDIENLFIENYTLIGTRDLASLKENGINIKESELGLKFEDITGEIFKQLGFNVDYDLKNQISTNKNKIDLILNLGNQDLMIVECKTSKDSSFNKFSTVSRQIKSYINTAEKSGYNVVKSLLIAPEFSDDFINECGLEFEINLSLITAESLSKILEYFRESKHEKLPYQLFMKDVLIREDRIQKALKK</sequence>
<evidence type="ECO:0000313" key="2">
    <source>
        <dbReference type="Proteomes" id="UP000321168"/>
    </source>
</evidence>
<dbReference type="SUPFAM" id="SSF52980">
    <property type="entry name" value="Restriction endonuclease-like"/>
    <property type="match status" value="1"/>
</dbReference>